<dbReference type="PANTHER" id="PTHR34387:SF2">
    <property type="entry name" value="SLR1258 PROTEIN"/>
    <property type="match status" value="1"/>
</dbReference>
<dbReference type="InterPro" id="IPR007497">
    <property type="entry name" value="SIMPL/DUF541"/>
</dbReference>
<organism evidence="2 3">
    <name type="scientific">Pelagibacterium nitratireducens</name>
    <dbReference type="NCBI Taxonomy" id="1046114"/>
    <lineage>
        <taxon>Bacteria</taxon>
        <taxon>Pseudomonadati</taxon>
        <taxon>Pseudomonadota</taxon>
        <taxon>Alphaproteobacteria</taxon>
        <taxon>Hyphomicrobiales</taxon>
        <taxon>Devosiaceae</taxon>
        <taxon>Pelagibacterium</taxon>
    </lineage>
</organism>
<dbReference type="PANTHER" id="PTHR34387">
    <property type="entry name" value="SLR1258 PROTEIN"/>
    <property type="match status" value="1"/>
</dbReference>
<name>A0ABZ2I2H2_9HYPH</name>
<dbReference type="Proteomes" id="UP001369958">
    <property type="component" value="Chromosome"/>
</dbReference>
<keyword evidence="3" id="KW-1185">Reference proteome</keyword>
<keyword evidence="1" id="KW-0732">Signal</keyword>
<dbReference type="Pfam" id="PF04402">
    <property type="entry name" value="SIMPL"/>
    <property type="match status" value="1"/>
</dbReference>
<proteinExistence type="predicted"/>
<dbReference type="Gene3D" id="3.30.70.2970">
    <property type="entry name" value="Protein of unknown function (DUF541), domain 2"/>
    <property type="match status" value="1"/>
</dbReference>
<feature type="signal peptide" evidence="1">
    <location>
        <begin position="1"/>
        <end position="22"/>
    </location>
</feature>
<dbReference type="EMBL" id="CP146275">
    <property type="protein sequence ID" value="WWT34053.1"/>
    <property type="molecule type" value="Genomic_DNA"/>
</dbReference>
<evidence type="ECO:0000313" key="3">
    <source>
        <dbReference type="Proteomes" id="UP001369958"/>
    </source>
</evidence>
<dbReference type="InterPro" id="IPR052022">
    <property type="entry name" value="26kDa_periplasmic_antigen"/>
</dbReference>
<protein>
    <submittedName>
        <fullName evidence="2">SIMPL domain-containing protein</fullName>
    </submittedName>
</protein>
<reference evidence="2 3" key="1">
    <citation type="submission" date="2024-02" db="EMBL/GenBank/DDBJ databases">
        <title>Complete genome sequence of Pelagibacterium nitratireducens ZH15.</title>
        <authorList>
            <person name="Zhao L.H."/>
        </authorList>
    </citation>
    <scope>NUCLEOTIDE SEQUENCE [LARGE SCALE GENOMIC DNA]</scope>
    <source>
        <strain evidence="2 3">ZH15</strain>
    </source>
</reference>
<evidence type="ECO:0000313" key="2">
    <source>
        <dbReference type="EMBL" id="WWT34053.1"/>
    </source>
</evidence>
<gene>
    <name evidence="2" type="ORF">V6617_06210</name>
</gene>
<dbReference type="Gene3D" id="3.30.110.170">
    <property type="entry name" value="Protein of unknown function (DUF541), domain 1"/>
    <property type="match status" value="1"/>
</dbReference>
<evidence type="ECO:0000256" key="1">
    <source>
        <dbReference type="SAM" id="SignalP"/>
    </source>
</evidence>
<sequence>MRFPLTFAPIAMAVLLASPALADTMSLSGTGTVRAAPDMATINTGVTTQAETAREALDANSAAMADLVAALREAGLEDRDIQTSDFSVSPQYVYSDRRDDNGYTPPPEIQGYQVSNTVTIVVRDLEALGSVLDQAVTVGANTINGIVFAVDDVTKLEEEARKLAFADAMAKAETYAGAAGLRLGSIESIREMDAQQPPMPMYRAQAMEMAADGSVPVEAGEMSYSITATIEWEIEDDNQ</sequence>
<accession>A0ABZ2I2H2</accession>
<feature type="chain" id="PRO_5045702922" evidence="1">
    <location>
        <begin position="23"/>
        <end position="239"/>
    </location>
</feature>
<dbReference type="RefSeq" id="WP_338609795.1">
    <property type="nucleotide sequence ID" value="NZ_CP146275.1"/>
</dbReference>